<dbReference type="EMBL" id="JAUJYO010000017">
    <property type="protein sequence ID" value="KAK1292393.1"/>
    <property type="molecule type" value="Genomic_DNA"/>
</dbReference>
<keyword evidence="1" id="KW-0812">Transmembrane</keyword>
<keyword evidence="1" id="KW-0472">Membrane</keyword>
<evidence type="ECO:0000313" key="2">
    <source>
        <dbReference type="EMBL" id="KAK1292393.1"/>
    </source>
</evidence>
<comment type="caution">
    <text evidence="2">The sequence shown here is derived from an EMBL/GenBank/DDBJ whole genome shotgun (WGS) entry which is preliminary data.</text>
</comment>
<evidence type="ECO:0000256" key="1">
    <source>
        <dbReference type="SAM" id="Phobius"/>
    </source>
</evidence>
<evidence type="ECO:0008006" key="4">
    <source>
        <dbReference type="Google" id="ProtNLM"/>
    </source>
</evidence>
<organism evidence="2 3">
    <name type="scientific">Acorus calamus</name>
    <name type="common">Sweet flag</name>
    <dbReference type="NCBI Taxonomy" id="4465"/>
    <lineage>
        <taxon>Eukaryota</taxon>
        <taxon>Viridiplantae</taxon>
        <taxon>Streptophyta</taxon>
        <taxon>Embryophyta</taxon>
        <taxon>Tracheophyta</taxon>
        <taxon>Spermatophyta</taxon>
        <taxon>Magnoliopsida</taxon>
        <taxon>Liliopsida</taxon>
        <taxon>Acoraceae</taxon>
        <taxon>Acorus</taxon>
    </lineage>
</organism>
<evidence type="ECO:0000313" key="3">
    <source>
        <dbReference type="Proteomes" id="UP001180020"/>
    </source>
</evidence>
<accession>A0AAV9CT99</accession>
<reference evidence="2" key="2">
    <citation type="submission" date="2023-06" db="EMBL/GenBank/DDBJ databases">
        <authorList>
            <person name="Ma L."/>
            <person name="Liu K.-W."/>
            <person name="Li Z."/>
            <person name="Hsiao Y.-Y."/>
            <person name="Qi Y."/>
            <person name="Fu T."/>
            <person name="Tang G."/>
            <person name="Zhang D."/>
            <person name="Sun W.-H."/>
            <person name="Liu D.-K."/>
            <person name="Li Y."/>
            <person name="Chen G.-Z."/>
            <person name="Liu X.-D."/>
            <person name="Liao X.-Y."/>
            <person name="Jiang Y.-T."/>
            <person name="Yu X."/>
            <person name="Hao Y."/>
            <person name="Huang J."/>
            <person name="Zhao X.-W."/>
            <person name="Ke S."/>
            <person name="Chen Y.-Y."/>
            <person name="Wu W.-L."/>
            <person name="Hsu J.-L."/>
            <person name="Lin Y.-F."/>
            <person name="Huang M.-D."/>
            <person name="Li C.-Y."/>
            <person name="Huang L."/>
            <person name="Wang Z.-W."/>
            <person name="Zhao X."/>
            <person name="Zhong W.-Y."/>
            <person name="Peng D.-H."/>
            <person name="Ahmad S."/>
            <person name="Lan S."/>
            <person name="Zhang J.-S."/>
            <person name="Tsai W.-C."/>
            <person name="Van De Peer Y."/>
            <person name="Liu Z.-J."/>
        </authorList>
    </citation>
    <scope>NUCLEOTIDE SEQUENCE</scope>
    <source>
        <strain evidence="2">CP</strain>
        <tissue evidence="2">Leaves</tissue>
    </source>
</reference>
<gene>
    <name evidence="2" type="ORF">QJS10_CPB17g00177</name>
</gene>
<dbReference type="AlphaFoldDB" id="A0AAV9CT99"/>
<reference evidence="2" key="1">
    <citation type="journal article" date="2023" name="Nat. Commun.">
        <title>Diploid and tetraploid genomes of Acorus and the evolution of monocots.</title>
        <authorList>
            <person name="Ma L."/>
            <person name="Liu K.W."/>
            <person name="Li Z."/>
            <person name="Hsiao Y.Y."/>
            <person name="Qi Y."/>
            <person name="Fu T."/>
            <person name="Tang G.D."/>
            <person name="Zhang D."/>
            <person name="Sun W.H."/>
            <person name="Liu D.K."/>
            <person name="Li Y."/>
            <person name="Chen G.Z."/>
            <person name="Liu X.D."/>
            <person name="Liao X.Y."/>
            <person name="Jiang Y.T."/>
            <person name="Yu X."/>
            <person name="Hao Y."/>
            <person name="Huang J."/>
            <person name="Zhao X.W."/>
            <person name="Ke S."/>
            <person name="Chen Y.Y."/>
            <person name="Wu W.L."/>
            <person name="Hsu J.L."/>
            <person name="Lin Y.F."/>
            <person name="Huang M.D."/>
            <person name="Li C.Y."/>
            <person name="Huang L."/>
            <person name="Wang Z.W."/>
            <person name="Zhao X."/>
            <person name="Zhong W.Y."/>
            <person name="Peng D.H."/>
            <person name="Ahmad S."/>
            <person name="Lan S."/>
            <person name="Zhang J.S."/>
            <person name="Tsai W.C."/>
            <person name="Van de Peer Y."/>
            <person name="Liu Z.J."/>
        </authorList>
    </citation>
    <scope>NUCLEOTIDE SEQUENCE</scope>
    <source>
        <strain evidence="2">CP</strain>
    </source>
</reference>
<name>A0AAV9CT99_ACOCL</name>
<dbReference type="PANTHER" id="PTHR35462:SF2">
    <property type="entry name" value="TRANSMEMBRANE PROTEIN"/>
    <property type="match status" value="1"/>
</dbReference>
<dbReference type="PANTHER" id="PTHR35462">
    <property type="match status" value="1"/>
</dbReference>
<sequence length="127" mass="13428">MFLFTLFREAETAGDDWLAADKLHHLLACLLITVAVAAACNRSRHAVLRRWSVSIGSLVGLAAGAVKEAGDEIGMWPSAGGSLRDAFADALGVIIGSASLRVCRSLRLRRKRDLDPVIGGDSGVSLV</sequence>
<feature type="transmembrane region" description="Helical" evidence="1">
    <location>
        <begin position="23"/>
        <end position="40"/>
    </location>
</feature>
<proteinExistence type="predicted"/>
<keyword evidence="1" id="KW-1133">Transmembrane helix</keyword>
<dbReference type="Proteomes" id="UP001180020">
    <property type="component" value="Unassembled WGS sequence"/>
</dbReference>
<keyword evidence="3" id="KW-1185">Reference proteome</keyword>
<feature type="transmembrane region" description="Helical" evidence="1">
    <location>
        <begin position="86"/>
        <end position="103"/>
    </location>
</feature>
<feature type="transmembrane region" description="Helical" evidence="1">
    <location>
        <begin position="47"/>
        <end position="66"/>
    </location>
</feature>
<protein>
    <recommendedName>
        <fullName evidence="4">VanZ-like domain-containing protein</fullName>
    </recommendedName>
</protein>